<dbReference type="EMBL" id="UIXM01000018">
    <property type="protein sequence ID" value="SVS28703.1"/>
    <property type="molecule type" value="Genomic_DNA"/>
</dbReference>
<evidence type="ECO:0000313" key="5">
    <source>
        <dbReference type="Proteomes" id="UP000251123"/>
    </source>
</evidence>
<sequence>MKELTVFEMEEISGGYSWDFSSFSSALTSIASNGVEAVASALFGGAMFGMMGSIIGGCNGGNGGGLLGFGTLGMAIGGAWGLVVGAIGGAIASATIGWDATNAMISEFAEGAANGTFKLWG</sequence>
<gene>
    <name evidence="1" type="ORF">NCTC9601_05296</name>
    <name evidence="2" type="ORF">NCTC9645_01627</name>
    <name evidence="3" type="ORF">SAMEA3649733_04450</name>
</gene>
<protein>
    <submittedName>
        <fullName evidence="1">Colicin V</fullName>
    </submittedName>
</protein>
<accession>A0A2X3EHN0</accession>
<dbReference type="RefSeq" id="WP_040164614.1">
    <property type="nucleotide sequence ID" value="NZ_BIGT01000008.1"/>
</dbReference>
<evidence type="ECO:0000313" key="3">
    <source>
        <dbReference type="EMBL" id="SVS28703.1"/>
    </source>
</evidence>
<reference evidence="3 6" key="2">
    <citation type="submission" date="2018-08" db="EMBL/GenBank/DDBJ databases">
        <authorList>
            <consortium name="Pathogen Informatics"/>
        </authorList>
    </citation>
    <scope>NUCLEOTIDE SEQUENCE [LARGE SCALE GENOMIC DNA]</scope>
    <source>
        <strain evidence="3 6">EuSCAPE_GR114</strain>
    </source>
</reference>
<dbReference type="Proteomes" id="UP000250675">
    <property type="component" value="Unassembled WGS sequence"/>
</dbReference>
<evidence type="ECO:0000313" key="1">
    <source>
        <dbReference type="EMBL" id="SQC18362.1"/>
    </source>
</evidence>
<dbReference type="EMBL" id="UASN01000022">
    <property type="protein sequence ID" value="SQC18362.1"/>
    <property type="molecule type" value="Genomic_DNA"/>
</dbReference>
<dbReference type="Proteomes" id="UP000259497">
    <property type="component" value="Unassembled WGS sequence"/>
</dbReference>
<reference evidence="4 5" key="1">
    <citation type="submission" date="2018-06" db="EMBL/GenBank/DDBJ databases">
        <authorList>
            <consortium name="Pathogen Informatics"/>
            <person name="Doyle S."/>
        </authorList>
    </citation>
    <scope>NUCLEOTIDE SEQUENCE [LARGE SCALE GENOMIC DNA]</scope>
    <source>
        <strain evidence="1 5">NCTC9601</strain>
        <strain evidence="2 4">NCTC9645</strain>
    </source>
</reference>
<proteinExistence type="predicted"/>
<evidence type="ECO:0000313" key="4">
    <source>
        <dbReference type="Proteomes" id="UP000250675"/>
    </source>
</evidence>
<organism evidence="1 5">
    <name type="scientific">Klebsiella pneumoniae</name>
    <dbReference type="NCBI Taxonomy" id="573"/>
    <lineage>
        <taxon>Bacteria</taxon>
        <taxon>Pseudomonadati</taxon>
        <taxon>Pseudomonadota</taxon>
        <taxon>Gammaproteobacteria</taxon>
        <taxon>Enterobacterales</taxon>
        <taxon>Enterobacteriaceae</taxon>
        <taxon>Klebsiella/Raoultella group</taxon>
        <taxon>Klebsiella</taxon>
        <taxon>Klebsiella pneumoniae complex</taxon>
    </lineage>
</organism>
<dbReference type="Proteomes" id="UP000251123">
    <property type="component" value="Unassembled WGS sequence"/>
</dbReference>
<name>A0A2X3EHN0_KLEPN</name>
<dbReference type="AlphaFoldDB" id="A0A2X3EHN0"/>
<dbReference type="EMBL" id="UASO01000004">
    <property type="protein sequence ID" value="SQC20518.1"/>
    <property type="molecule type" value="Genomic_DNA"/>
</dbReference>
<evidence type="ECO:0000313" key="6">
    <source>
        <dbReference type="Proteomes" id="UP000259497"/>
    </source>
</evidence>
<evidence type="ECO:0000313" key="2">
    <source>
        <dbReference type="EMBL" id="SQC20518.1"/>
    </source>
</evidence>